<sequence length="640" mass="73016">MRYHFHYAPQHVHDAATVLGHLLTRHRCLVSVYITNHVFDSNRELICDALRKSTNITKFELYLQPQTTKPTPTFLAALPHLKQLRELNLVGTPFENTSLEGLPEFVASARSLTTLTMPHFCVQGEDAAMIIQALKRNATIKTLSVNACLLSPVLSRCGVNLADYLSENQTLRTLSVTSCNRFSFTEVRLFIEALFRSDTISELSLIGFSLGAKNIELITRLLCQNRSVKRFHLDKCLWYDYEVKFDADDYMDSRVELGNGTSLISPWLTLLAKNKALIELTLDLSSFSPEECRSFFEALARSDSLKKVNVLDFRHKDVAEICRALRDNGVGERLLFSKYYVLHDTAQALPECKEISCINVNNLMFYGFQPLYSTLRLLPTCKHVRSLCLVMREELFSGTWSSLIANYITNTTLLRELKLEFITGSWNDVNRPERTLLEALSVNTSIQLLSIESLCFDETETQVLVDMLHSSRTVWDLTYKPEYHRWTTLFVEKLAQNVSTNYTLLSVNVFRYEELCSQLFAIADVVRRNNTLVRRAAHFVGGRRDRHCAAAVELVHFHPVLVTKVQELTSVDENEAVSLINGSLKSFTKLDDFMCVAGVVKDTVTCHRRDDGQKQLTDLNIYCWLRLRDYLKVGDVLGSL</sequence>
<keyword evidence="1" id="KW-0677">Repeat</keyword>
<comment type="caution">
    <text evidence="2">The sequence shown here is derived from an EMBL/GenBank/DDBJ whole genome shotgun (WGS) entry which is preliminary data.</text>
</comment>
<protein>
    <recommendedName>
        <fullName evidence="4">Nlr family card domain protein</fullName>
    </recommendedName>
</protein>
<accession>A0A9D4SR50</accession>
<dbReference type="EMBL" id="JABSTV010001253">
    <property type="protein sequence ID" value="KAH7943539.1"/>
    <property type="molecule type" value="Genomic_DNA"/>
</dbReference>
<dbReference type="PANTHER" id="PTHR24111:SF0">
    <property type="entry name" value="LEUCINE-RICH REPEAT-CONTAINING PROTEIN"/>
    <property type="match status" value="1"/>
</dbReference>
<evidence type="ECO:0000313" key="3">
    <source>
        <dbReference type="Proteomes" id="UP000821837"/>
    </source>
</evidence>
<dbReference type="Gene3D" id="3.80.10.10">
    <property type="entry name" value="Ribonuclease Inhibitor"/>
    <property type="match status" value="3"/>
</dbReference>
<dbReference type="PANTHER" id="PTHR24111">
    <property type="entry name" value="LEUCINE-RICH REPEAT-CONTAINING PROTEIN 34"/>
    <property type="match status" value="1"/>
</dbReference>
<reference evidence="2" key="2">
    <citation type="submission" date="2021-09" db="EMBL/GenBank/DDBJ databases">
        <authorList>
            <person name="Jia N."/>
            <person name="Wang J."/>
            <person name="Shi W."/>
            <person name="Du L."/>
            <person name="Sun Y."/>
            <person name="Zhan W."/>
            <person name="Jiang J."/>
            <person name="Wang Q."/>
            <person name="Zhang B."/>
            <person name="Ji P."/>
            <person name="Sakyi L.B."/>
            <person name="Cui X."/>
            <person name="Yuan T."/>
            <person name="Jiang B."/>
            <person name="Yang W."/>
            <person name="Lam T.T.-Y."/>
            <person name="Chang Q."/>
            <person name="Ding S."/>
            <person name="Wang X."/>
            <person name="Zhu J."/>
            <person name="Ruan X."/>
            <person name="Zhao L."/>
            <person name="Wei J."/>
            <person name="Que T."/>
            <person name="Du C."/>
            <person name="Cheng J."/>
            <person name="Dai P."/>
            <person name="Han X."/>
            <person name="Huang E."/>
            <person name="Gao Y."/>
            <person name="Liu J."/>
            <person name="Shao H."/>
            <person name="Ye R."/>
            <person name="Li L."/>
            <person name="Wei W."/>
            <person name="Wang X."/>
            <person name="Wang C."/>
            <person name="Huo Q."/>
            <person name="Li W."/>
            <person name="Guo W."/>
            <person name="Chen H."/>
            <person name="Chen S."/>
            <person name="Zhou L."/>
            <person name="Zhou L."/>
            <person name="Ni X."/>
            <person name="Tian J."/>
            <person name="Zhou Y."/>
            <person name="Sheng Y."/>
            <person name="Liu T."/>
            <person name="Pan Y."/>
            <person name="Xia L."/>
            <person name="Li J."/>
            <person name="Zhao F."/>
            <person name="Cao W."/>
        </authorList>
    </citation>
    <scope>NUCLEOTIDE SEQUENCE</scope>
    <source>
        <strain evidence="2">Rsan-2018</strain>
        <tissue evidence="2">Larvae</tissue>
    </source>
</reference>
<proteinExistence type="predicted"/>
<dbReference type="VEuPathDB" id="VectorBase:RSAN_042725"/>
<keyword evidence="3" id="KW-1185">Reference proteome</keyword>
<dbReference type="AlphaFoldDB" id="A0A9D4SR50"/>
<reference evidence="2" key="1">
    <citation type="journal article" date="2020" name="Cell">
        <title>Large-Scale Comparative Analyses of Tick Genomes Elucidate Their Genetic Diversity and Vector Capacities.</title>
        <authorList>
            <consortium name="Tick Genome and Microbiome Consortium (TIGMIC)"/>
            <person name="Jia N."/>
            <person name="Wang J."/>
            <person name="Shi W."/>
            <person name="Du L."/>
            <person name="Sun Y."/>
            <person name="Zhan W."/>
            <person name="Jiang J.F."/>
            <person name="Wang Q."/>
            <person name="Zhang B."/>
            <person name="Ji P."/>
            <person name="Bell-Sakyi L."/>
            <person name="Cui X.M."/>
            <person name="Yuan T.T."/>
            <person name="Jiang B.G."/>
            <person name="Yang W.F."/>
            <person name="Lam T.T."/>
            <person name="Chang Q.C."/>
            <person name="Ding S.J."/>
            <person name="Wang X.J."/>
            <person name="Zhu J.G."/>
            <person name="Ruan X.D."/>
            <person name="Zhao L."/>
            <person name="Wei J.T."/>
            <person name="Ye R.Z."/>
            <person name="Que T.C."/>
            <person name="Du C.H."/>
            <person name="Zhou Y.H."/>
            <person name="Cheng J.X."/>
            <person name="Dai P.F."/>
            <person name="Guo W.B."/>
            <person name="Han X.H."/>
            <person name="Huang E.J."/>
            <person name="Li L.F."/>
            <person name="Wei W."/>
            <person name="Gao Y.C."/>
            <person name="Liu J.Z."/>
            <person name="Shao H.Z."/>
            <person name="Wang X."/>
            <person name="Wang C.C."/>
            <person name="Yang T.C."/>
            <person name="Huo Q.B."/>
            <person name="Li W."/>
            <person name="Chen H.Y."/>
            <person name="Chen S.E."/>
            <person name="Zhou L.G."/>
            <person name="Ni X.B."/>
            <person name="Tian J.H."/>
            <person name="Sheng Y."/>
            <person name="Liu T."/>
            <person name="Pan Y.S."/>
            <person name="Xia L.Y."/>
            <person name="Li J."/>
            <person name="Zhao F."/>
            <person name="Cao W.C."/>
        </authorList>
    </citation>
    <scope>NUCLEOTIDE SEQUENCE</scope>
    <source>
        <strain evidence="2">Rsan-2018</strain>
    </source>
</reference>
<organism evidence="2 3">
    <name type="scientific">Rhipicephalus sanguineus</name>
    <name type="common">Brown dog tick</name>
    <name type="synonym">Ixodes sanguineus</name>
    <dbReference type="NCBI Taxonomy" id="34632"/>
    <lineage>
        <taxon>Eukaryota</taxon>
        <taxon>Metazoa</taxon>
        <taxon>Ecdysozoa</taxon>
        <taxon>Arthropoda</taxon>
        <taxon>Chelicerata</taxon>
        <taxon>Arachnida</taxon>
        <taxon>Acari</taxon>
        <taxon>Parasitiformes</taxon>
        <taxon>Ixodida</taxon>
        <taxon>Ixodoidea</taxon>
        <taxon>Ixodidae</taxon>
        <taxon>Rhipicephalinae</taxon>
        <taxon>Rhipicephalus</taxon>
        <taxon>Rhipicephalus</taxon>
    </lineage>
</organism>
<evidence type="ECO:0008006" key="4">
    <source>
        <dbReference type="Google" id="ProtNLM"/>
    </source>
</evidence>
<name>A0A9D4SR50_RHISA</name>
<dbReference type="Proteomes" id="UP000821837">
    <property type="component" value="Unassembled WGS sequence"/>
</dbReference>
<gene>
    <name evidence="2" type="ORF">HPB52_009195</name>
</gene>
<evidence type="ECO:0000313" key="2">
    <source>
        <dbReference type="EMBL" id="KAH7943539.1"/>
    </source>
</evidence>
<dbReference type="InterPro" id="IPR052201">
    <property type="entry name" value="LRR-containing_regulator"/>
</dbReference>
<dbReference type="InterPro" id="IPR032675">
    <property type="entry name" value="LRR_dom_sf"/>
</dbReference>
<dbReference type="SUPFAM" id="SSF52047">
    <property type="entry name" value="RNI-like"/>
    <property type="match status" value="2"/>
</dbReference>
<evidence type="ECO:0000256" key="1">
    <source>
        <dbReference type="ARBA" id="ARBA00022737"/>
    </source>
</evidence>